<protein>
    <submittedName>
        <fullName evidence="3">Uncharacterized protein</fullName>
    </submittedName>
</protein>
<reference evidence="3 4" key="1">
    <citation type="submission" date="2019-11" db="EMBL/GenBank/DDBJ databases">
        <title>Whole-genome sequence of Rhodoplanes serenus DSM 18633, type strain.</title>
        <authorList>
            <person name="Kyndt J.A."/>
            <person name="Meyer T.E."/>
        </authorList>
    </citation>
    <scope>NUCLEOTIDE SEQUENCE [LARGE SCALE GENOMIC DNA]</scope>
    <source>
        <strain evidence="3 4">DSM 18633</strain>
    </source>
</reference>
<evidence type="ECO:0000256" key="1">
    <source>
        <dbReference type="SAM" id="MobiDB-lite"/>
    </source>
</evidence>
<feature type="compositionally biased region" description="Low complexity" evidence="1">
    <location>
        <begin position="41"/>
        <end position="71"/>
    </location>
</feature>
<evidence type="ECO:0000256" key="2">
    <source>
        <dbReference type="SAM" id="Phobius"/>
    </source>
</evidence>
<comment type="caution">
    <text evidence="3">The sequence shown here is derived from an EMBL/GenBank/DDBJ whole genome shotgun (WGS) entry which is preliminary data.</text>
</comment>
<evidence type="ECO:0000313" key="4">
    <source>
        <dbReference type="Proteomes" id="UP000438991"/>
    </source>
</evidence>
<gene>
    <name evidence="3" type="ORF">GJ689_22950</name>
</gene>
<dbReference type="AlphaFoldDB" id="A0A9X4XPM9"/>
<feature type="region of interest" description="Disordered" evidence="1">
    <location>
        <begin position="41"/>
        <end position="77"/>
    </location>
</feature>
<organism evidence="3 4">
    <name type="scientific">Rhodoplanes serenus</name>
    <dbReference type="NCBI Taxonomy" id="200615"/>
    <lineage>
        <taxon>Bacteria</taxon>
        <taxon>Pseudomonadati</taxon>
        <taxon>Pseudomonadota</taxon>
        <taxon>Alphaproteobacteria</taxon>
        <taxon>Hyphomicrobiales</taxon>
        <taxon>Nitrobacteraceae</taxon>
        <taxon>Rhodoplanes</taxon>
    </lineage>
</organism>
<feature type="transmembrane region" description="Helical" evidence="2">
    <location>
        <begin position="6"/>
        <end position="27"/>
    </location>
</feature>
<dbReference type="RefSeq" id="WP_155481358.1">
    <property type="nucleotide sequence ID" value="NZ_WNKV01000023.1"/>
</dbReference>
<accession>A0A9X4XPM9</accession>
<keyword evidence="2" id="KW-1133">Transmembrane helix</keyword>
<proteinExistence type="predicted"/>
<dbReference type="EMBL" id="WNKV01000023">
    <property type="protein sequence ID" value="MTW19060.1"/>
    <property type="molecule type" value="Genomic_DNA"/>
</dbReference>
<keyword evidence="2" id="KW-0472">Membrane</keyword>
<keyword evidence="2" id="KW-0812">Transmembrane</keyword>
<evidence type="ECO:0000313" key="3">
    <source>
        <dbReference type="EMBL" id="MTW19060.1"/>
    </source>
</evidence>
<sequence length="77" mass="7722">MDGSESGNTLVLIELVLVLAVVFGFGLRELRGLRRDRAAAPISRATSAASSTAGSSTAASSTVASSSAASTRPGARR</sequence>
<dbReference type="Proteomes" id="UP000438991">
    <property type="component" value="Unassembled WGS sequence"/>
</dbReference>
<name>A0A9X4XPM9_9BRAD</name>